<comment type="subcellular location">
    <subcellularLocation>
        <location evidence="1">Cell membrane</location>
        <topology evidence="1">Multi-pass membrane protein</topology>
    </subcellularLocation>
</comment>
<dbReference type="InterPro" id="IPR003841">
    <property type="entry name" value="Na/Pi_transpt"/>
</dbReference>
<evidence type="ECO:0000256" key="3">
    <source>
        <dbReference type="ARBA" id="ARBA00022692"/>
    </source>
</evidence>
<dbReference type="Pfam" id="PF02690">
    <property type="entry name" value="Na_Pi_cotrans"/>
    <property type="match status" value="2"/>
</dbReference>
<organism evidence="6 7">
    <name type="scientific">Geobacillus stearothermophilus</name>
    <name type="common">Bacillus stearothermophilus</name>
    <dbReference type="NCBI Taxonomy" id="1422"/>
    <lineage>
        <taxon>Bacteria</taxon>
        <taxon>Bacillati</taxon>
        <taxon>Bacillota</taxon>
        <taxon>Bacilli</taxon>
        <taxon>Bacillales</taxon>
        <taxon>Anoxybacillaceae</taxon>
        <taxon>Geobacillus</taxon>
    </lineage>
</organism>
<dbReference type="Proteomes" id="UP000266922">
    <property type="component" value="Unassembled WGS sequence"/>
</dbReference>
<dbReference type="InterPro" id="IPR004633">
    <property type="entry name" value="NaPi_cotrn-rel/YqeW-like"/>
</dbReference>
<keyword evidence="2" id="KW-1003">Cell membrane</keyword>
<dbReference type="RefSeq" id="WP_049624502.1">
    <property type="nucleotide sequence ID" value="NZ_JBCMVH010000045.1"/>
</dbReference>
<dbReference type="NCBIfam" id="NF037997">
    <property type="entry name" value="Na_Pi_symport"/>
    <property type="match status" value="1"/>
</dbReference>
<dbReference type="PANTHER" id="PTHR10010">
    <property type="entry name" value="SOLUTE CARRIER FAMILY 34 SODIUM PHOSPHATE , MEMBER 2-RELATED"/>
    <property type="match status" value="1"/>
</dbReference>
<accession>A0A0K9HYV3</accession>
<dbReference type="GO" id="GO:0005886">
    <property type="term" value="C:plasma membrane"/>
    <property type="evidence" value="ECO:0007669"/>
    <property type="project" value="UniProtKB-SubCell"/>
</dbReference>
<reference evidence="6 7" key="1">
    <citation type="submission" date="2018-10" db="EMBL/GenBank/DDBJ databases">
        <title>Geobacillus stearothermophilus in processing lines of powdered infant formula.</title>
        <authorList>
            <person name="Rhee M.S."/>
            <person name="Choi I.-G."/>
            <person name="Cho T.J."/>
            <person name="Park B."/>
        </authorList>
    </citation>
    <scope>NUCLEOTIDE SEQUENCE [LARGE SCALE GENOMIC DNA]</scope>
    <source>
        <strain evidence="6 7">FHS-PPGT130</strain>
    </source>
</reference>
<evidence type="ECO:0000256" key="4">
    <source>
        <dbReference type="ARBA" id="ARBA00022989"/>
    </source>
</evidence>
<proteinExistence type="predicted"/>
<dbReference type="GO" id="GO:0005436">
    <property type="term" value="F:sodium:phosphate symporter activity"/>
    <property type="evidence" value="ECO:0007669"/>
    <property type="project" value="InterPro"/>
</dbReference>
<evidence type="ECO:0000256" key="5">
    <source>
        <dbReference type="ARBA" id="ARBA00023136"/>
    </source>
</evidence>
<dbReference type="GO" id="GO:0044341">
    <property type="term" value="P:sodium-dependent phosphate transport"/>
    <property type="evidence" value="ECO:0007669"/>
    <property type="project" value="InterPro"/>
</dbReference>
<comment type="caution">
    <text evidence="6">The sequence shown here is derived from an EMBL/GenBank/DDBJ whole genome shotgun (WGS) entry which is preliminary data.</text>
</comment>
<keyword evidence="3" id="KW-0812">Transmembrane</keyword>
<protein>
    <submittedName>
        <fullName evidence="6">Na/Pi cotransporter family protein</fullName>
    </submittedName>
</protein>
<dbReference type="OrthoDB" id="9763003at2"/>
<dbReference type="AlphaFoldDB" id="A0A0K9HYV3"/>
<dbReference type="PANTHER" id="PTHR10010:SF46">
    <property type="entry name" value="SODIUM-DEPENDENT PHOSPHATE TRANSPORT PROTEIN 2B"/>
    <property type="match status" value="1"/>
</dbReference>
<dbReference type="NCBIfam" id="TIGR00704">
    <property type="entry name" value="NaPi_cotrn_rel"/>
    <property type="match status" value="1"/>
</dbReference>
<name>A0A0K9HYV3_GEOSE</name>
<sequence>MGPLLMLFAIYTAIFLIGMFMMKAGFYALSGHRLKRWLMRFTAAPWQGFLTGMAATALVQSSSAVMVMTIGLVATGYLSFRQSIGIILGSNIGSTVTTELMTLDIGDGAIPLLIGGALLVFIGRRRFVYSIGMIAVGLAALLFAMNGFSSLAKPLADYPLVDAWLKQTNSSTAIGLFVGIVLTALVHSSAATIGIAMGFLNEQLLTLPAAIAILLGANIGTCITGLLASIGSSKEAQLTAYTHLWLNVAGVAVFAFWTEPFARFAAMLSPAPDVQLAHVSVLFNTICSAAALPFVGIIETAILRLHGQKRA</sequence>
<evidence type="ECO:0000256" key="2">
    <source>
        <dbReference type="ARBA" id="ARBA00022475"/>
    </source>
</evidence>
<keyword evidence="5" id="KW-0472">Membrane</keyword>
<evidence type="ECO:0000256" key="1">
    <source>
        <dbReference type="ARBA" id="ARBA00004651"/>
    </source>
</evidence>
<evidence type="ECO:0000313" key="6">
    <source>
        <dbReference type="EMBL" id="RLQ14826.1"/>
    </source>
</evidence>
<dbReference type="EMBL" id="RCTJ01000006">
    <property type="protein sequence ID" value="RLQ14826.1"/>
    <property type="molecule type" value="Genomic_DNA"/>
</dbReference>
<evidence type="ECO:0000313" key="7">
    <source>
        <dbReference type="Proteomes" id="UP000266922"/>
    </source>
</evidence>
<gene>
    <name evidence="6" type="ORF">D9548_03700</name>
</gene>
<keyword evidence="4" id="KW-1133">Transmembrane helix</keyword>